<dbReference type="AlphaFoldDB" id="A0A915LD51"/>
<keyword evidence="1" id="KW-1185">Reference proteome</keyword>
<dbReference type="Proteomes" id="UP000887565">
    <property type="component" value="Unplaced"/>
</dbReference>
<sequence>MLSKGLEPSAFPIQGGQAVKCAKSHGWFRNCSFRVRGVLRDVQLGAPLQNPSMRKAPGVHNFSLRLSILTFLSAVGGFLFGYDTGVISSAAIFLRKQYSLTNFQVEVRIVHNWYCISYLENCARIKI</sequence>
<evidence type="ECO:0000313" key="2">
    <source>
        <dbReference type="WBParaSite" id="nRc.2.0.1.t48258-RA"/>
    </source>
</evidence>
<reference evidence="2" key="1">
    <citation type="submission" date="2022-11" db="UniProtKB">
        <authorList>
            <consortium name="WormBaseParasite"/>
        </authorList>
    </citation>
    <scope>IDENTIFICATION</scope>
</reference>
<name>A0A915LD51_ROMCU</name>
<accession>A0A915LD51</accession>
<organism evidence="1 2">
    <name type="scientific">Romanomermis culicivorax</name>
    <name type="common">Nematode worm</name>
    <dbReference type="NCBI Taxonomy" id="13658"/>
    <lineage>
        <taxon>Eukaryota</taxon>
        <taxon>Metazoa</taxon>
        <taxon>Ecdysozoa</taxon>
        <taxon>Nematoda</taxon>
        <taxon>Enoplea</taxon>
        <taxon>Dorylaimia</taxon>
        <taxon>Mermithida</taxon>
        <taxon>Mermithoidea</taxon>
        <taxon>Mermithidae</taxon>
        <taxon>Romanomermis</taxon>
    </lineage>
</organism>
<protein>
    <submittedName>
        <fullName evidence="2">Major facilitator superfamily (MFS) profile domain-containing protein</fullName>
    </submittedName>
</protein>
<proteinExistence type="predicted"/>
<evidence type="ECO:0000313" key="1">
    <source>
        <dbReference type="Proteomes" id="UP000887565"/>
    </source>
</evidence>
<dbReference type="WBParaSite" id="nRc.2.0.1.t48258-RA">
    <property type="protein sequence ID" value="nRc.2.0.1.t48258-RA"/>
    <property type="gene ID" value="nRc.2.0.1.g48258"/>
</dbReference>